<dbReference type="Pfam" id="PF17919">
    <property type="entry name" value="RT_RNaseH_2"/>
    <property type="match status" value="1"/>
</dbReference>
<dbReference type="EC" id="3.1.26.4" evidence="2"/>
<dbReference type="Proteomes" id="UP000050525">
    <property type="component" value="Unassembled WGS sequence"/>
</dbReference>
<reference evidence="4 5" key="1">
    <citation type="journal article" date="2012" name="Genome Biol.">
        <title>Sequencing three crocodilian genomes to illuminate the evolution of archosaurs and amniotes.</title>
        <authorList>
            <person name="St John J.A."/>
            <person name="Braun E.L."/>
            <person name="Isberg S.R."/>
            <person name="Miles L.G."/>
            <person name="Chong A.Y."/>
            <person name="Gongora J."/>
            <person name="Dalzell P."/>
            <person name="Moran C."/>
            <person name="Bed'hom B."/>
            <person name="Abzhanov A."/>
            <person name="Burgess S.C."/>
            <person name="Cooksey A.M."/>
            <person name="Castoe T.A."/>
            <person name="Crawford N.G."/>
            <person name="Densmore L.D."/>
            <person name="Drew J.C."/>
            <person name="Edwards S.V."/>
            <person name="Faircloth B.C."/>
            <person name="Fujita M.K."/>
            <person name="Greenwold M.J."/>
            <person name="Hoffmann F.G."/>
            <person name="Howard J.M."/>
            <person name="Iguchi T."/>
            <person name="Janes D.E."/>
            <person name="Khan S.Y."/>
            <person name="Kohno S."/>
            <person name="de Koning A.J."/>
            <person name="Lance S.L."/>
            <person name="McCarthy F.M."/>
            <person name="McCormack J.E."/>
            <person name="Merchant M.E."/>
            <person name="Peterson D.G."/>
            <person name="Pollock D.D."/>
            <person name="Pourmand N."/>
            <person name="Raney B.J."/>
            <person name="Roessler K.A."/>
            <person name="Sanford J.R."/>
            <person name="Sawyer R.H."/>
            <person name="Schmidt C.J."/>
            <person name="Triplett E.W."/>
            <person name="Tuberville T.D."/>
            <person name="Venegas-Anaya M."/>
            <person name="Howard J.T."/>
            <person name="Jarvis E.D."/>
            <person name="Guillette L.J.Jr."/>
            <person name="Glenn T.C."/>
            <person name="Green R.E."/>
            <person name="Ray D.A."/>
        </authorList>
    </citation>
    <scope>NUCLEOTIDE SEQUENCE [LARGE SCALE GENOMIC DNA]</scope>
    <source>
        <strain evidence="4">KSC_2009_1</strain>
    </source>
</reference>
<comment type="caution">
    <text evidence="4">The sequence shown here is derived from an EMBL/GenBank/DDBJ whole genome shotgun (WGS) entry which is preliminary data.</text>
</comment>
<dbReference type="InterPro" id="IPR041577">
    <property type="entry name" value="RT_RNaseH_2"/>
</dbReference>
<dbReference type="InterPro" id="IPR001584">
    <property type="entry name" value="Integrase_cat-core"/>
</dbReference>
<dbReference type="GO" id="GO:0015074">
    <property type="term" value="P:DNA integration"/>
    <property type="evidence" value="ECO:0007669"/>
    <property type="project" value="InterPro"/>
</dbReference>
<dbReference type="AlphaFoldDB" id="A0A151MNB5"/>
<evidence type="ECO:0000259" key="3">
    <source>
        <dbReference type="PROSITE" id="PS50994"/>
    </source>
</evidence>
<dbReference type="GO" id="GO:0003676">
    <property type="term" value="F:nucleic acid binding"/>
    <property type="evidence" value="ECO:0007669"/>
    <property type="project" value="InterPro"/>
</dbReference>
<keyword evidence="5" id="KW-1185">Reference proteome</keyword>
<dbReference type="SUPFAM" id="SSF56672">
    <property type="entry name" value="DNA/RNA polymerases"/>
    <property type="match status" value="1"/>
</dbReference>
<gene>
    <name evidence="4" type="ORF">Y1Q_0003794</name>
</gene>
<name>A0A151MNB5_ALLMI</name>
<dbReference type="STRING" id="8496.A0A151MNB5"/>
<dbReference type="Gene3D" id="3.30.70.270">
    <property type="match status" value="1"/>
</dbReference>
<dbReference type="PROSITE" id="PS50994">
    <property type="entry name" value="INTEGRASE"/>
    <property type="match status" value="1"/>
</dbReference>
<dbReference type="Gene3D" id="3.10.10.10">
    <property type="entry name" value="HIV Type 1 Reverse Transcriptase, subunit A, domain 1"/>
    <property type="match status" value="1"/>
</dbReference>
<dbReference type="Pfam" id="PF00078">
    <property type="entry name" value="RVT_1"/>
    <property type="match status" value="1"/>
</dbReference>
<dbReference type="PANTHER" id="PTHR37984">
    <property type="entry name" value="PROTEIN CBG26694"/>
    <property type="match status" value="1"/>
</dbReference>
<dbReference type="EMBL" id="AKHW03005657">
    <property type="protein sequence ID" value="KYO26028.1"/>
    <property type="molecule type" value="Genomic_DNA"/>
</dbReference>
<dbReference type="InterPro" id="IPR000477">
    <property type="entry name" value="RT_dom"/>
</dbReference>
<dbReference type="GO" id="GO:0003824">
    <property type="term" value="F:catalytic activity"/>
    <property type="evidence" value="ECO:0007669"/>
    <property type="project" value="UniProtKB-KW"/>
</dbReference>
<evidence type="ECO:0000313" key="5">
    <source>
        <dbReference type="Proteomes" id="UP000050525"/>
    </source>
</evidence>
<dbReference type="InterPro" id="IPR050951">
    <property type="entry name" value="Retrovirus_Pol_polyprotein"/>
</dbReference>
<dbReference type="PANTHER" id="PTHR37984:SF15">
    <property type="entry name" value="INTEGRASE CATALYTIC DOMAIN-CONTAINING PROTEIN"/>
    <property type="match status" value="1"/>
</dbReference>
<accession>A0A151MNB5</accession>
<dbReference type="InterPro" id="IPR012337">
    <property type="entry name" value="RNaseH-like_sf"/>
</dbReference>
<sequence length="505" mass="56597">MVADALIKVFCQLGFPSEILTDRGGNFMAEVMKCLWDCCGVEHLKTTAYHPQTNVLVERFSGTLKGMLKAYVDSNPNDWHEKLLHLLFAYREVPQESTGFSPFELMFGRRVRGPLDLVKEEWEGKIPSTKTSVVEQAAWEGPHAILDRLDEMTYVVAIRDRKPKTVHVNMLKSYYDRKEMVFWVPSIEGTLEDPEEPVMYGDWDGEAGIEELCLPDHLPSQDKDQLLAALQDFETVFSNKPGKTDLAVHSIDTGSHCPIYSRHYPVNEKVRQERKREITEMEELEVIRPSTSPWASPVVLVQKQDGTIRFCVDYRKLNAITTPDLYPMPTMGTLLDRLGPAKVISTLGLSKGFWQIALDPDAIAKSAFTTPIGLYEFTVLPFAPLHKLTKKGILDPVVWKQGYQEAFDSPKAALVKQPILKAPLHDKPFYVATDASDIGLGAVLLQEHQETWHPVVYGAEPVLHREGVLGNCLGPEQAEALFMGTIVHCPVGPCLTAVVGDHAKH</sequence>
<comment type="similarity">
    <text evidence="1">Belongs to the beta type-B retroviral polymerase family. HERV class-II K(HML-2) pol subfamily.</text>
</comment>
<organism evidence="4 5">
    <name type="scientific">Alligator mississippiensis</name>
    <name type="common">American alligator</name>
    <dbReference type="NCBI Taxonomy" id="8496"/>
    <lineage>
        <taxon>Eukaryota</taxon>
        <taxon>Metazoa</taxon>
        <taxon>Chordata</taxon>
        <taxon>Craniata</taxon>
        <taxon>Vertebrata</taxon>
        <taxon>Euteleostomi</taxon>
        <taxon>Archelosauria</taxon>
        <taxon>Archosauria</taxon>
        <taxon>Crocodylia</taxon>
        <taxon>Alligatoridae</taxon>
        <taxon>Alligatorinae</taxon>
        <taxon>Alligator</taxon>
    </lineage>
</organism>
<dbReference type="InterPro" id="IPR043502">
    <property type="entry name" value="DNA/RNA_pol_sf"/>
</dbReference>
<evidence type="ECO:0000256" key="1">
    <source>
        <dbReference type="ARBA" id="ARBA00010879"/>
    </source>
</evidence>
<feature type="domain" description="Integrase catalytic" evidence="3">
    <location>
        <begin position="1"/>
        <end position="110"/>
    </location>
</feature>
<dbReference type="CDD" id="cd01647">
    <property type="entry name" value="RT_LTR"/>
    <property type="match status" value="1"/>
</dbReference>
<protein>
    <recommendedName>
        <fullName evidence="2">ribonuclease H</fullName>
        <ecNumber evidence="2">3.1.26.4</ecNumber>
    </recommendedName>
</protein>
<evidence type="ECO:0000313" key="4">
    <source>
        <dbReference type="EMBL" id="KYO26028.1"/>
    </source>
</evidence>
<dbReference type="InterPro" id="IPR036397">
    <property type="entry name" value="RNaseH_sf"/>
</dbReference>
<dbReference type="Gene3D" id="3.30.420.10">
    <property type="entry name" value="Ribonuclease H-like superfamily/Ribonuclease H"/>
    <property type="match status" value="1"/>
</dbReference>
<dbReference type="SUPFAM" id="SSF53098">
    <property type="entry name" value="Ribonuclease H-like"/>
    <property type="match status" value="1"/>
</dbReference>
<proteinExistence type="inferred from homology"/>
<dbReference type="InterPro" id="IPR043128">
    <property type="entry name" value="Rev_trsase/Diguanyl_cyclase"/>
</dbReference>
<evidence type="ECO:0000256" key="2">
    <source>
        <dbReference type="ARBA" id="ARBA00012180"/>
    </source>
</evidence>